<dbReference type="SMART" id="SM00387">
    <property type="entry name" value="HATPase_c"/>
    <property type="match status" value="1"/>
</dbReference>
<feature type="transmembrane region" description="Helical" evidence="1">
    <location>
        <begin position="149"/>
        <end position="168"/>
    </location>
</feature>
<feature type="transmembrane region" description="Helical" evidence="1">
    <location>
        <begin position="12"/>
        <end position="34"/>
    </location>
</feature>
<dbReference type="Pfam" id="PF02518">
    <property type="entry name" value="HATPase_c"/>
    <property type="match status" value="1"/>
</dbReference>
<proteinExistence type="predicted"/>
<dbReference type="SUPFAM" id="SSF47384">
    <property type="entry name" value="Homodimeric domain of signal transducing histidine kinase"/>
    <property type="match status" value="1"/>
</dbReference>
<dbReference type="AlphaFoldDB" id="A0A6J6CTK0"/>
<dbReference type="Pfam" id="PF08448">
    <property type="entry name" value="PAS_4"/>
    <property type="match status" value="1"/>
</dbReference>
<evidence type="ECO:0000259" key="3">
    <source>
        <dbReference type="PROSITE" id="PS50110"/>
    </source>
</evidence>
<feature type="transmembrane region" description="Helical" evidence="1">
    <location>
        <begin position="41"/>
        <end position="69"/>
    </location>
</feature>
<dbReference type="SUPFAM" id="SSF55785">
    <property type="entry name" value="PYP-like sensor domain (PAS domain)"/>
    <property type="match status" value="1"/>
</dbReference>
<dbReference type="InterPro" id="IPR005467">
    <property type="entry name" value="His_kinase_dom"/>
</dbReference>
<dbReference type="SUPFAM" id="SSF52172">
    <property type="entry name" value="CheY-like"/>
    <property type="match status" value="1"/>
</dbReference>
<dbReference type="CDD" id="cd00156">
    <property type="entry name" value="REC"/>
    <property type="match status" value="1"/>
</dbReference>
<dbReference type="Gene3D" id="3.40.50.2300">
    <property type="match status" value="1"/>
</dbReference>
<dbReference type="PRINTS" id="PR00344">
    <property type="entry name" value="BCTRLSENSOR"/>
</dbReference>
<dbReference type="InterPro" id="IPR013656">
    <property type="entry name" value="PAS_4"/>
</dbReference>
<dbReference type="Gene3D" id="1.10.287.130">
    <property type="match status" value="1"/>
</dbReference>
<feature type="transmembrane region" description="Helical" evidence="1">
    <location>
        <begin position="226"/>
        <end position="246"/>
    </location>
</feature>
<dbReference type="PROSITE" id="PS50110">
    <property type="entry name" value="RESPONSE_REGULATORY"/>
    <property type="match status" value="1"/>
</dbReference>
<dbReference type="InterPro" id="IPR001789">
    <property type="entry name" value="Sig_transdc_resp-reg_receiver"/>
</dbReference>
<keyword evidence="1" id="KW-0812">Transmembrane</keyword>
<dbReference type="PROSITE" id="PS51257">
    <property type="entry name" value="PROKAR_LIPOPROTEIN"/>
    <property type="match status" value="1"/>
</dbReference>
<organism evidence="4">
    <name type="scientific">freshwater metagenome</name>
    <dbReference type="NCBI Taxonomy" id="449393"/>
    <lineage>
        <taxon>unclassified sequences</taxon>
        <taxon>metagenomes</taxon>
        <taxon>ecological metagenomes</taxon>
    </lineage>
</organism>
<protein>
    <submittedName>
        <fullName evidence="4">Unannotated protein</fullName>
    </submittedName>
</protein>
<feature type="transmembrane region" description="Helical" evidence="1">
    <location>
        <begin position="119"/>
        <end position="143"/>
    </location>
</feature>
<dbReference type="InterPro" id="IPR004358">
    <property type="entry name" value="Sig_transdc_His_kin-like_C"/>
</dbReference>
<keyword evidence="1" id="KW-0472">Membrane</keyword>
<dbReference type="InterPro" id="IPR035965">
    <property type="entry name" value="PAS-like_dom_sf"/>
</dbReference>
<feature type="transmembrane region" description="Helical" evidence="1">
    <location>
        <begin position="81"/>
        <end position="103"/>
    </location>
</feature>
<sequence>MKSPRHSSQPAATWLVGSCLATCAAVWPTVGGWVDVRFAVAVAAIAWIFKGWVCGASASVGLLLGYAFLGSRIGDELGGGSLLALLVLGCVGIIEIVMLATVLQRTTAAMSSHAPSRRILTFLLGVSVLGAVGAGLEVLVLHVAGQGEAVSFFDCIIGLGIASCLAAMVATRRAAHWFTYDRSSATKLITPLMIILVSFVAAQVTRQVWARLTDVAGTDLASGDPVVFIVYGIEFIFTALLLLFCLRAANDHFAMEVQRQRRESLLEAALDTTPGMSVVFDADFRVVIANKEVREKFSTKIPGLPVIELFDLNAQSGRARLVTDLLQQALDGGPGYAELAEDDTESTMRIFELEARPIGPNTKNPLGLLHSLDATERRNLAMRSAQSERMESLGALAGGLAHDFNNLLFVTLGNLQLMAIHEKVTGDEKLSKFVSRSITAVERGAEITKSLLAVARSQPLEESAVTLSELIKGLLPLVRQALGEGRQVTVDFADPTVQLMVDAGRLSSCILNLAFNSRDAMGPTGALRISARTNSDSGFLELSVADDGKGMPADVVSRAFEPFFTTKGVGRGTGLGLATVYAFAQQSGGTASLESRLGIGTTVTLSLPIYSGQQTRTAAVVQRRSGRRVVVADDEQSLAEMVASWLIDMGIDARFATSPKAALEMIEIFEPDVLVSDANFGEEVDGIQLARLAVAIVPDLAVIFMTGYSEQMRNLQELGERTLAKPFSREDLYSALSPFVAHLDGDASVDQLGGGENSL</sequence>
<dbReference type="Gene3D" id="3.30.450.20">
    <property type="entry name" value="PAS domain"/>
    <property type="match status" value="1"/>
</dbReference>
<dbReference type="PANTHER" id="PTHR43065:SF42">
    <property type="entry name" value="TWO-COMPONENT SENSOR PPRA"/>
    <property type="match status" value="1"/>
</dbReference>
<dbReference type="Pfam" id="PF00072">
    <property type="entry name" value="Response_reg"/>
    <property type="match status" value="1"/>
</dbReference>
<evidence type="ECO:0000256" key="1">
    <source>
        <dbReference type="SAM" id="Phobius"/>
    </source>
</evidence>
<dbReference type="PROSITE" id="PS50109">
    <property type="entry name" value="HIS_KIN"/>
    <property type="match status" value="1"/>
</dbReference>
<dbReference type="Gene3D" id="3.30.565.10">
    <property type="entry name" value="Histidine kinase-like ATPase, C-terminal domain"/>
    <property type="match status" value="1"/>
</dbReference>
<keyword evidence="1" id="KW-1133">Transmembrane helix</keyword>
<dbReference type="PANTHER" id="PTHR43065">
    <property type="entry name" value="SENSOR HISTIDINE KINASE"/>
    <property type="match status" value="1"/>
</dbReference>
<dbReference type="SUPFAM" id="SSF55874">
    <property type="entry name" value="ATPase domain of HSP90 chaperone/DNA topoisomerase II/histidine kinase"/>
    <property type="match status" value="1"/>
</dbReference>
<reference evidence="4" key="1">
    <citation type="submission" date="2020-05" db="EMBL/GenBank/DDBJ databases">
        <authorList>
            <person name="Chiriac C."/>
            <person name="Salcher M."/>
            <person name="Ghai R."/>
            <person name="Kavagutti S V."/>
        </authorList>
    </citation>
    <scope>NUCLEOTIDE SEQUENCE</scope>
</reference>
<feature type="domain" description="Response regulatory" evidence="3">
    <location>
        <begin position="628"/>
        <end position="740"/>
    </location>
</feature>
<accession>A0A6J6CTK0</accession>
<name>A0A6J6CTK0_9ZZZZ</name>
<gene>
    <name evidence="4" type="ORF">UFOPK1421_01522</name>
</gene>
<dbReference type="InterPro" id="IPR036097">
    <property type="entry name" value="HisK_dim/P_sf"/>
</dbReference>
<dbReference type="InterPro" id="IPR003594">
    <property type="entry name" value="HATPase_dom"/>
</dbReference>
<dbReference type="InterPro" id="IPR011006">
    <property type="entry name" value="CheY-like_superfamily"/>
</dbReference>
<dbReference type="SMART" id="SM00448">
    <property type="entry name" value="REC"/>
    <property type="match status" value="1"/>
</dbReference>
<evidence type="ECO:0000313" key="4">
    <source>
        <dbReference type="EMBL" id="CAB4554782.1"/>
    </source>
</evidence>
<feature type="domain" description="Histidine kinase" evidence="2">
    <location>
        <begin position="399"/>
        <end position="611"/>
    </location>
</feature>
<feature type="transmembrane region" description="Helical" evidence="1">
    <location>
        <begin position="188"/>
        <end position="206"/>
    </location>
</feature>
<evidence type="ECO:0000259" key="2">
    <source>
        <dbReference type="PROSITE" id="PS50109"/>
    </source>
</evidence>
<dbReference type="GO" id="GO:0000155">
    <property type="term" value="F:phosphorelay sensor kinase activity"/>
    <property type="evidence" value="ECO:0007669"/>
    <property type="project" value="InterPro"/>
</dbReference>
<dbReference type="InterPro" id="IPR036890">
    <property type="entry name" value="HATPase_C_sf"/>
</dbReference>
<dbReference type="EMBL" id="CAEZSL010000229">
    <property type="protein sequence ID" value="CAB4554782.1"/>
    <property type="molecule type" value="Genomic_DNA"/>
</dbReference>